<dbReference type="InterPro" id="IPR009057">
    <property type="entry name" value="Homeodomain-like_sf"/>
</dbReference>
<dbReference type="InterPro" id="IPR050204">
    <property type="entry name" value="AraC_XylS_family_regulators"/>
</dbReference>
<evidence type="ECO:0000256" key="2">
    <source>
        <dbReference type="ARBA" id="ARBA00023125"/>
    </source>
</evidence>
<dbReference type="AlphaFoldDB" id="A0A7W6DKI7"/>
<keyword evidence="2" id="KW-0238">DNA-binding</keyword>
<evidence type="ECO:0000256" key="1">
    <source>
        <dbReference type="ARBA" id="ARBA00023015"/>
    </source>
</evidence>
<dbReference type="Proteomes" id="UP000552757">
    <property type="component" value="Unassembled WGS sequence"/>
</dbReference>
<evidence type="ECO:0000259" key="4">
    <source>
        <dbReference type="PROSITE" id="PS01124"/>
    </source>
</evidence>
<name>A0A7W6DKI7_9SPHN</name>
<evidence type="ECO:0000313" key="6">
    <source>
        <dbReference type="Proteomes" id="UP000552757"/>
    </source>
</evidence>
<dbReference type="GO" id="GO:0043565">
    <property type="term" value="F:sequence-specific DNA binding"/>
    <property type="evidence" value="ECO:0007669"/>
    <property type="project" value="InterPro"/>
</dbReference>
<dbReference type="PROSITE" id="PS01124">
    <property type="entry name" value="HTH_ARAC_FAMILY_2"/>
    <property type="match status" value="1"/>
</dbReference>
<dbReference type="SUPFAM" id="SSF46689">
    <property type="entry name" value="Homeodomain-like"/>
    <property type="match status" value="2"/>
</dbReference>
<dbReference type="PANTHER" id="PTHR46796">
    <property type="entry name" value="HTH-TYPE TRANSCRIPTIONAL ACTIVATOR RHAS-RELATED"/>
    <property type="match status" value="1"/>
</dbReference>
<dbReference type="SMART" id="SM00342">
    <property type="entry name" value="HTH_ARAC"/>
    <property type="match status" value="1"/>
</dbReference>
<comment type="caution">
    <text evidence="5">The sequence shown here is derived from an EMBL/GenBank/DDBJ whole genome shotgun (WGS) entry which is preliminary data.</text>
</comment>
<dbReference type="Pfam" id="PF12833">
    <property type="entry name" value="HTH_18"/>
    <property type="match status" value="1"/>
</dbReference>
<proteinExistence type="predicted"/>
<protein>
    <submittedName>
        <fullName evidence="5">AraC family transcriptional regulator</fullName>
    </submittedName>
</protein>
<gene>
    <name evidence="5" type="ORF">GGR44_001935</name>
</gene>
<reference evidence="5 6" key="1">
    <citation type="submission" date="2020-08" db="EMBL/GenBank/DDBJ databases">
        <title>Genomic Encyclopedia of Type Strains, Phase IV (KMG-IV): sequencing the most valuable type-strain genomes for metagenomic binning, comparative biology and taxonomic classification.</title>
        <authorList>
            <person name="Goeker M."/>
        </authorList>
    </citation>
    <scope>NUCLEOTIDE SEQUENCE [LARGE SCALE GENOMIC DNA]</scope>
    <source>
        <strain evidence="5 6">DSM 29348</strain>
    </source>
</reference>
<dbReference type="InterPro" id="IPR018060">
    <property type="entry name" value="HTH_AraC"/>
</dbReference>
<dbReference type="RefSeq" id="WP_183955358.1">
    <property type="nucleotide sequence ID" value="NZ_JACIEB010000004.1"/>
</dbReference>
<dbReference type="Gene3D" id="1.10.10.60">
    <property type="entry name" value="Homeodomain-like"/>
    <property type="match status" value="2"/>
</dbReference>
<dbReference type="GO" id="GO:0003700">
    <property type="term" value="F:DNA-binding transcription factor activity"/>
    <property type="evidence" value="ECO:0007669"/>
    <property type="project" value="InterPro"/>
</dbReference>
<evidence type="ECO:0000313" key="5">
    <source>
        <dbReference type="EMBL" id="MBB3982272.1"/>
    </source>
</evidence>
<evidence type="ECO:0000256" key="3">
    <source>
        <dbReference type="ARBA" id="ARBA00023163"/>
    </source>
</evidence>
<organism evidence="5 6">
    <name type="scientific">Sphingobium fontiphilum</name>
    <dbReference type="NCBI Taxonomy" id="944425"/>
    <lineage>
        <taxon>Bacteria</taxon>
        <taxon>Pseudomonadati</taxon>
        <taxon>Pseudomonadota</taxon>
        <taxon>Alphaproteobacteria</taxon>
        <taxon>Sphingomonadales</taxon>
        <taxon>Sphingomonadaceae</taxon>
        <taxon>Sphingobium</taxon>
    </lineage>
</organism>
<dbReference type="EMBL" id="JACIEB010000004">
    <property type="protein sequence ID" value="MBB3982272.1"/>
    <property type="molecule type" value="Genomic_DNA"/>
</dbReference>
<keyword evidence="3" id="KW-0804">Transcription</keyword>
<keyword evidence="1" id="KW-0805">Transcription regulation</keyword>
<sequence length="294" mass="32795">MAETIDHWTDRVVESAGPQFTLSEGERSGAFYYARVNDMHWPMGGMVSVASKLCWIDMILMDDSYDRTYLDRFDGAASINGPLSFAPPGTRMRHRWDQPRLRTLTCLFDPSRMTSLTPFDWDWSDCSLQRVDSAANVRLQRHMLMLAEELQSPGFASDIQIESLLTLVACELRGLAGLPNGAETRDRLGEREMRKVRDLVEQAGASLSVHDVAATLDLGARHFSALFKATTGQTFRSYVADRRIQMARTLLKESDLLIKQVAYRCGFGGTAAFTAAFHKAVGVSPVAYRDGNAE</sequence>
<accession>A0A7W6DKI7</accession>
<feature type="domain" description="HTH araC/xylS-type" evidence="4">
    <location>
        <begin position="190"/>
        <end position="291"/>
    </location>
</feature>
<keyword evidence="6" id="KW-1185">Reference proteome</keyword>